<dbReference type="Pfam" id="PF04233">
    <property type="entry name" value="Phage_Mu_F"/>
    <property type="match status" value="1"/>
</dbReference>
<accession>A0ABW9SH92</accession>
<keyword evidence="4" id="KW-1185">Reference proteome</keyword>
<organism evidence="3 4">
    <name type="scientific">Parabacteroides merdae</name>
    <dbReference type="NCBI Taxonomy" id="46503"/>
    <lineage>
        <taxon>Bacteria</taxon>
        <taxon>Pseudomonadati</taxon>
        <taxon>Bacteroidota</taxon>
        <taxon>Bacteroidia</taxon>
        <taxon>Bacteroidales</taxon>
        <taxon>Tannerellaceae</taxon>
        <taxon>Parabacteroides</taxon>
    </lineage>
</organism>
<dbReference type="EMBL" id="WNCN01000106">
    <property type="protein sequence ID" value="MTU42032.1"/>
    <property type="molecule type" value="Genomic_DNA"/>
</dbReference>
<comment type="caution">
    <text evidence="3">The sequence shown here is derived from an EMBL/GenBank/DDBJ whole genome shotgun (WGS) entry which is preliminary data.</text>
</comment>
<dbReference type="InterPro" id="IPR006528">
    <property type="entry name" value="Phage_head_morphogenesis_dom"/>
</dbReference>
<feature type="region of interest" description="Disordered" evidence="1">
    <location>
        <begin position="166"/>
        <end position="194"/>
    </location>
</feature>
<evidence type="ECO:0000313" key="3">
    <source>
        <dbReference type="EMBL" id="MTU42032.1"/>
    </source>
</evidence>
<feature type="non-terminal residue" evidence="3">
    <location>
        <position position="194"/>
    </location>
</feature>
<feature type="domain" description="Phage head morphogenesis" evidence="2">
    <location>
        <begin position="74"/>
        <end position="166"/>
    </location>
</feature>
<sequence>MTDIELQMFRAVWDTLDIATDKGFGKRPADDPDHDFYEELKRNNAVFAAFKVHRMQNDMAALLLDSNGVLKPFERWAKEVMPIADHQIYQWLETEYDTAIIRAHQAADWRQFEREKDVLPNLKWMPSTSLHPGADHRRFWGTIRPVDDLFWNNHRPGDRWNCKCSLSSTDEEPTPLPDFDPADKPQDGLENNPG</sequence>
<evidence type="ECO:0000259" key="2">
    <source>
        <dbReference type="Pfam" id="PF04233"/>
    </source>
</evidence>
<dbReference type="Proteomes" id="UP000434916">
    <property type="component" value="Unassembled WGS sequence"/>
</dbReference>
<gene>
    <name evidence="3" type="ORF">GMD82_21965</name>
</gene>
<proteinExistence type="predicted"/>
<evidence type="ECO:0000256" key="1">
    <source>
        <dbReference type="SAM" id="MobiDB-lite"/>
    </source>
</evidence>
<evidence type="ECO:0000313" key="4">
    <source>
        <dbReference type="Proteomes" id="UP000434916"/>
    </source>
</evidence>
<name>A0ABW9SH92_9BACT</name>
<reference evidence="3 4" key="1">
    <citation type="journal article" date="2019" name="Nat. Med.">
        <title>A library of human gut bacterial isolates paired with longitudinal multiomics data enables mechanistic microbiome research.</title>
        <authorList>
            <person name="Poyet M."/>
            <person name="Groussin M."/>
            <person name="Gibbons S.M."/>
            <person name="Avila-Pacheco J."/>
            <person name="Jiang X."/>
            <person name="Kearney S.M."/>
            <person name="Perrotta A.R."/>
            <person name="Berdy B."/>
            <person name="Zhao S."/>
            <person name="Lieberman T.D."/>
            <person name="Swanson P.K."/>
            <person name="Smith M."/>
            <person name="Roesemann S."/>
            <person name="Alexander J.E."/>
            <person name="Rich S.A."/>
            <person name="Livny J."/>
            <person name="Vlamakis H."/>
            <person name="Clish C."/>
            <person name="Bullock K."/>
            <person name="Deik A."/>
            <person name="Scott J."/>
            <person name="Pierce K.A."/>
            <person name="Xavier R.J."/>
            <person name="Alm E.J."/>
        </authorList>
    </citation>
    <scope>NUCLEOTIDE SEQUENCE [LARGE SCALE GENOMIC DNA]</scope>
    <source>
        <strain evidence="3 4">BIOML-A29</strain>
    </source>
</reference>
<protein>
    <recommendedName>
        <fullName evidence="2">Phage head morphogenesis domain-containing protein</fullName>
    </recommendedName>
</protein>